<dbReference type="Gene3D" id="1.10.260.40">
    <property type="entry name" value="lambda repressor-like DNA-binding domains"/>
    <property type="match status" value="1"/>
</dbReference>
<comment type="caution">
    <text evidence="7">The sequence shown here is derived from an EMBL/GenBank/DDBJ whole genome shotgun (WGS) entry which is preliminary data.</text>
</comment>
<dbReference type="InterPro" id="IPR019756">
    <property type="entry name" value="Pept_S26A_signal_pept_1_Ser-AS"/>
</dbReference>
<evidence type="ECO:0000256" key="3">
    <source>
        <dbReference type="ARBA" id="ARBA00023015"/>
    </source>
</evidence>
<dbReference type="GO" id="GO:0003677">
    <property type="term" value="F:DNA binding"/>
    <property type="evidence" value="ECO:0007669"/>
    <property type="project" value="UniProtKB-KW"/>
</dbReference>
<dbReference type="InterPro" id="IPR001387">
    <property type="entry name" value="Cro/C1-type_HTH"/>
</dbReference>
<dbReference type="PANTHER" id="PTHR40661:SF3">
    <property type="entry name" value="FELS-1 PROPHAGE TRANSCRIPTIONAL REGULATOR"/>
    <property type="match status" value="1"/>
</dbReference>
<gene>
    <name evidence="7" type="ORF">DVW87_13865</name>
</gene>
<dbReference type="PROSITE" id="PS50943">
    <property type="entry name" value="HTH_CROC1"/>
    <property type="match status" value="1"/>
</dbReference>
<dbReference type="GO" id="GO:0004252">
    <property type="term" value="F:serine-type endopeptidase activity"/>
    <property type="evidence" value="ECO:0007669"/>
    <property type="project" value="InterPro"/>
</dbReference>
<dbReference type="OrthoDB" id="6867563at2"/>
<dbReference type="InterPro" id="IPR036286">
    <property type="entry name" value="LexA/Signal_pep-like_sf"/>
</dbReference>
<dbReference type="CDD" id="cd06529">
    <property type="entry name" value="S24_LexA-like"/>
    <property type="match status" value="1"/>
</dbReference>
<name>A0A369VRL6_9SPHN</name>
<evidence type="ECO:0000256" key="4">
    <source>
        <dbReference type="ARBA" id="ARBA00023125"/>
    </source>
</evidence>
<keyword evidence="8" id="KW-1185">Reference proteome</keyword>
<dbReference type="EMBL" id="QQNB01000003">
    <property type="protein sequence ID" value="RDE04673.1"/>
    <property type="molecule type" value="Genomic_DNA"/>
</dbReference>
<dbReference type="Pfam" id="PF01381">
    <property type="entry name" value="HTH_3"/>
    <property type="match status" value="1"/>
</dbReference>
<evidence type="ECO:0000256" key="5">
    <source>
        <dbReference type="ARBA" id="ARBA00023163"/>
    </source>
</evidence>
<proteinExistence type="predicted"/>
<dbReference type="SUPFAM" id="SSF51306">
    <property type="entry name" value="LexA/Signal peptidase"/>
    <property type="match status" value="1"/>
</dbReference>
<keyword evidence="1" id="KW-0645">Protease</keyword>
<dbReference type="CDD" id="cd00093">
    <property type="entry name" value="HTH_XRE"/>
    <property type="match status" value="1"/>
</dbReference>
<evidence type="ECO:0000256" key="1">
    <source>
        <dbReference type="ARBA" id="ARBA00022670"/>
    </source>
</evidence>
<dbReference type="InterPro" id="IPR039418">
    <property type="entry name" value="LexA-like"/>
</dbReference>
<dbReference type="GO" id="GO:0016020">
    <property type="term" value="C:membrane"/>
    <property type="evidence" value="ECO:0007669"/>
    <property type="project" value="InterPro"/>
</dbReference>
<evidence type="ECO:0000256" key="2">
    <source>
        <dbReference type="ARBA" id="ARBA00022801"/>
    </source>
</evidence>
<dbReference type="AlphaFoldDB" id="A0A369VRL6"/>
<accession>A0A369VRL6</accession>
<dbReference type="GO" id="GO:0006508">
    <property type="term" value="P:proteolysis"/>
    <property type="evidence" value="ECO:0007669"/>
    <property type="project" value="UniProtKB-KW"/>
</dbReference>
<keyword evidence="5" id="KW-0804">Transcription</keyword>
<feature type="domain" description="HTH cro/C1-type" evidence="6">
    <location>
        <begin position="7"/>
        <end position="60"/>
    </location>
</feature>
<dbReference type="InterPro" id="IPR010982">
    <property type="entry name" value="Lambda_DNA-bd_dom_sf"/>
</dbReference>
<reference evidence="7 8" key="1">
    <citation type="submission" date="2018-07" db="EMBL/GenBank/DDBJ databases">
        <title>a novel species of Sphingomonas isolated from the rhizosphere soil of Araceae plant.</title>
        <authorList>
            <person name="Zhiyong W."/>
            <person name="Qinglan Z."/>
            <person name="Zhiwei F."/>
            <person name="Ding X."/>
            <person name="Gejiao W."/>
            <person name="Shixue Z."/>
        </authorList>
    </citation>
    <scope>NUCLEOTIDE SEQUENCE [LARGE SCALE GENOMIC DNA]</scope>
    <source>
        <strain evidence="7 8">WZY 27</strain>
    </source>
</reference>
<dbReference type="Gene3D" id="2.10.109.10">
    <property type="entry name" value="Umud Fragment, subunit A"/>
    <property type="match status" value="1"/>
</dbReference>
<dbReference type="PROSITE" id="PS00501">
    <property type="entry name" value="SPASE_I_1"/>
    <property type="match status" value="1"/>
</dbReference>
<dbReference type="SUPFAM" id="SSF47413">
    <property type="entry name" value="lambda repressor-like DNA-binding domains"/>
    <property type="match status" value="1"/>
</dbReference>
<keyword evidence="3" id="KW-0805">Transcription regulation</keyword>
<dbReference type="Pfam" id="PF00717">
    <property type="entry name" value="Peptidase_S24"/>
    <property type="match status" value="1"/>
</dbReference>
<evidence type="ECO:0000313" key="8">
    <source>
        <dbReference type="Proteomes" id="UP000253918"/>
    </source>
</evidence>
<dbReference type="Proteomes" id="UP000253918">
    <property type="component" value="Unassembled WGS sequence"/>
</dbReference>
<evidence type="ECO:0000259" key="6">
    <source>
        <dbReference type="PROSITE" id="PS50943"/>
    </source>
</evidence>
<keyword evidence="4" id="KW-0238">DNA-binding</keyword>
<sequence length="220" mass="23826">MIVMDRLAARMRELGLSQAELARRVGISQQAIGKLVNGKSSSSPNIGRIAEVLQTTPAYLVGQVEDPEEGAMLMPTEEVIADQLDLVAIDEIDLAFGLGATLTDQVPVVVSKRRFPRGWLEALTDAPPSALVFARGRGDSMLPTLLDGDIVLIDKTQRSFLEQDALFALTLGDAAMIKRLRARPSGRIAILSDNPTVPADEVAPDEIRIVGRVVFIGRRM</sequence>
<organism evidence="7 8">
    <name type="scientific">Sphingomonas aracearum</name>
    <dbReference type="NCBI Taxonomy" id="2283317"/>
    <lineage>
        <taxon>Bacteria</taxon>
        <taxon>Pseudomonadati</taxon>
        <taxon>Pseudomonadota</taxon>
        <taxon>Alphaproteobacteria</taxon>
        <taxon>Sphingomonadales</taxon>
        <taxon>Sphingomonadaceae</taxon>
        <taxon>Sphingomonas</taxon>
    </lineage>
</organism>
<protein>
    <submittedName>
        <fullName evidence="7">Helix-turn-helix transcriptional regulator</fullName>
    </submittedName>
</protein>
<dbReference type="RefSeq" id="WP_114688409.1">
    <property type="nucleotide sequence ID" value="NZ_QQNB01000003.1"/>
</dbReference>
<dbReference type="SMART" id="SM00530">
    <property type="entry name" value="HTH_XRE"/>
    <property type="match status" value="1"/>
</dbReference>
<dbReference type="PANTHER" id="PTHR40661">
    <property type="match status" value="1"/>
</dbReference>
<evidence type="ECO:0000313" key="7">
    <source>
        <dbReference type="EMBL" id="RDE04673.1"/>
    </source>
</evidence>
<keyword evidence="2" id="KW-0378">Hydrolase</keyword>
<dbReference type="InterPro" id="IPR015927">
    <property type="entry name" value="Peptidase_S24_S26A/B/C"/>
</dbReference>